<dbReference type="Gene3D" id="3.40.30.10">
    <property type="entry name" value="Glutaredoxin"/>
    <property type="match status" value="1"/>
</dbReference>
<evidence type="ECO:0000256" key="8">
    <source>
        <dbReference type="PIRSR" id="PIRSR637944-1"/>
    </source>
</evidence>
<feature type="active site" description="Cysteine sulfenic acid (-SOH) intermediate" evidence="8">
    <location>
        <position position="81"/>
    </location>
</feature>
<protein>
    <recommendedName>
        <fullName evidence="9">Peroxiredoxin-5</fullName>
        <ecNumber evidence="9">1.11.1.24</ecNumber>
    </recommendedName>
</protein>
<dbReference type="Proteomes" id="UP000325440">
    <property type="component" value="Unassembled WGS sequence"/>
</dbReference>
<organism evidence="11 12">
    <name type="scientific">Cinara cedri</name>
    <dbReference type="NCBI Taxonomy" id="506608"/>
    <lineage>
        <taxon>Eukaryota</taxon>
        <taxon>Metazoa</taxon>
        <taxon>Ecdysozoa</taxon>
        <taxon>Arthropoda</taxon>
        <taxon>Hexapoda</taxon>
        <taxon>Insecta</taxon>
        <taxon>Pterygota</taxon>
        <taxon>Neoptera</taxon>
        <taxon>Paraneoptera</taxon>
        <taxon>Hemiptera</taxon>
        <taxon>Sternorrhyncha</taxon>
        <taxon>Aphidomorpha</taxon>
        <taxon>Aphidoidea</taxon>
        <taxon>Aphididae</taxon>
        <taxon>Lachninae</taxon>
        <taxon>Cinara</taxon>
    </lineage>
</organism>
<dbReference type="InterPro" id="IPR013766">
    <property type="entry name" value="Thioredoxin_domain"/>
</dbReference>
<evidence type="ECO:0000313" key="12">
    <source>
        <dbReference type="Proteomes" id="UP000325440"/>
    </source>
</evidence>
<feature type="domain" description="Thioredoxin" evidence="10">
    <location>
        <begin position="37"/>
        <end position="190"/>
    </location>
</feature>
<evidence type="ECO:0000256" key="3">
    <source>
        <dbReference type="ARBA" id="ARBA00022559"/>
    </source>
</evidence>
<keyword evidence="12" id="KW-1185">Reference proteome</keyword>
<dbReference type="InterPro" id="IPR036249">
    <property type="entry name" value="Thioredoxin-like_sf"/>
</dbReference>
<dbReference type="OrthoDB" id="1882547at2759"/>
<dbReference type="PANTHER" id="PTHR10430:SF16">
    <property type="entry name" value="PEROXIREDOXIN-5, MITOCHONDRIAL"/>
    <property type="match status" value="1"/>
</dbReference>
<evidence type="ECO:0000256" key="6">
    <source>
        <dbReference type="ARBA" id="ARBA00023284"/>
    </source>
</evidence>
<dbReference type="EMBL" id="CABPRJ010000480">
    <property type="protein sequence ID" value="VVC28389.1"/>
    <property type="molecule type" value="Genomic_DNA"/>
</dbReference>
<dbReference type="SUPFAM" id="SSF52833">
    <property type="entry name" value="Thioredoxin-like"/>
    <property type="match status" value="1"/>
</dbReference>
<accession>A0A5E4M8K7</accession>
<dbReference type="GO" id="GO:0008379">
    <property type="term" value="F:thioredoxin peroxidase activity"/>
    <property type="evidence" value="ECO:0007669"/>
    <property type="project" value="InterPro"/>
</dbReference>
<comment type="catalytic activity">
    <reaction evidence="7 9">
        <text>a hydroperoxide + [thioredoxin]-dithiol = an alcohol + [thioredoxin]-disulfide + H2O</text>
        <dbReference type="Rhea" id="RHEA:62620"/>
        <dbReference type="Rhea" id="RHEA-COMP:10698"/>
        <dbReference type="Rhea" id="RHEA-COMP:10700"/>
        <dbReference type="ChEBI" id="CHEBI:15377"/>
        <dbReference type="ChEBI" id="CHEBI:29950"/>
        <dbReference type="ChEBI" id="CHEBI:30879"/>
        <dbReference type="ChEBI" id="CHEBI:35924"/>
        <dbReference type="ChEBI" id="CHEBI:50058"/>
        <dbReference type="EC" id="1.11.1.24"/>
    </reaction>
</comment>
<dbReference type="PANTHER" id="PTHR10430">
    <property type="entry name" value="PEROXIREDOXIN"/>
    <property type="match status" value="1"/>
</dbReference>
<keyword evidence="3 9" id="KW-0575">Peroxidase</keyword>
<evidence type="ECO:0000256" key="9">
    <source>
        <dbReference type="RuleBase" id="RU366011"/>
    </source>
</evidence>
<dbReference type="CDD" id="cd03013">
    <property type="entry name" value="PRX5_like"/>
    <property type="match status" value="1"/>
</dbReference>
<keyword evidence="6 9" id="KW-0676">Redox-active center</keyword>
<evidence type="ECO:0000256" key="5">
    <source>
        <dbReference type="ARBA" id="ARBA00023002"/>
    </source>
</evidence>
<dbReference type="AlphaFoldDB" id="A0A5E4M8K7"/>
<dbReference type="InterPro" id="IPR037944">
    <property type="entry name" value="PRX5-like"/>
</dbReference>
<dbReference type="Pfam" id="PF08534">
    <property type="entry name" value="Redoxin"/>
    <property type="match status" value="1"/>
</dbReference>
<gene>
    <name evidence="11" type="ORF">CINCED_3A020611</name>
</gene>
<dbReference type="PROSITE" id="PS51352">
    <property type="entry name" value="THIOREDOXIN_2"/>
    <property type="match status" value="1"/>
</dbReference>
<evidence type="ECO:0000256" key="4">
    <source>
        <dbReference type="ARBA" id="ARBA00022862"/>
    </source>
</evidence>
<keyword evidence="5 9" id="KW-0560">Oxidoreductase</keyword>
<keyword evidence="4 9" id="KW-0049">Antioxidant</keyword>
<evidence type="ECO:0000256" key="1">
    <source>
        <dbReference type="ARBA" id="ARBA00003330"/>
    </source>
</evidence>
<dbReference type="GO" id="GO:0045454">
    <property type="term" value="P:cell redox homeostasis"/>
    <property type="evidence" value="ECO:0007669"/>
    <property type="project" value="TreeGrafter"/>
</dbReference>
<evidence type="ECO:0000256" key="2">
    <source>
        <dbReference type="ARBA" id="ARBA00010505"/>
    </source>
</evidence>
<dbReference type="GO" id="GO:0042744">
    <property type="term" value="P:hydrogen peroxide catabolic process"/>
    <property type="evidence" value="ECO:0007669"/>
    <property type="project" value="TreeGrafter"/>
</dbReference>
<evidence type="ECO:0000259" key="10">
    <source>
        <dbReference type="PROSITE" id="PS51352"/>
    </source>
</evidence>
<reference evidence="11 12" key="1">
    <citation type="submission" date="2019-08" db="EMBL/GenBank/DDBJ databases">
        <authorList>
            <person name="Alioto T."/>
            <person name="Alioto T."/>
            <person name="Gomez Garrido J."/>
        </authorList>
    </citation>
    <scope>NUCLEOTIDE SEQUENCE [LARGE SCALE GENOMIC DNA]</scope>
</reference>
<evidence type="ECO:0000256" key="7">
    <source>
        <dbReference type="ARBA" id="ARBA00049091"/>
    </source>
</evidence>
<evidence type="ECO:0000313" key="11">
    <source>
        <dbReference type="EMBL" id="VVC28389.1"/>
    </source>
</evidence>
<proteinExistence type="inferred from homology"/>
<dbReference type="FunFam" id="3.40.30.10:FF:000020">
    <property type="entry name" value="Peroxiredoxin"/>
    <property type="match status" value="1"/>
</dbReference>
<name>A0A5E4M8K7_9HEMI</name>
<sequence>MFNIIGALQKQLTGIPLVTTTVAKRLFSVSLSSKMPVQVGDTIPNIDLFENTPANKVNISELCNGKTVILFAVPGAFTPGCSKTHLPGYVNSADDLKSKGVDEIVCVSVNDAFVMAAWAQDQKAEGKVRLLSDPNAELTKAFDLAIDLPPLGGIRSKRYSMLIKNGKVDQLNVEPDNTGLSCSLANKIVL</sequence>
<comment type="function">
    <text evidence="1">Thiol-specific peroxidase that catalyzes the reduction of hydrogen peroxide and organic hydroperoxides to water and alcohols, respectively. Plays a role in cell protection against oxidative stress by detoxifying peroxides and as sensor of hydrogen peroxide-mediated signaling events.</text>
</comment>
<comment type="similarity">
    <text evidence="2 9">Belongs to the peroxiredoxin family. Prx5 subfamily.</text>
</comment>
<dbReference type="EC" id="1.11.1.24" evidence="9"/>
<dbReference type="GO" id="GO:0034599">
    <property type="term" value="P:cellular response to oxidative stress"/>
    <property type="evidence" value="ECO:0007669"/>
    <property type="project" value="InterPro"/>
</dbReference>
<dbReference type="GO" id="GO:0005739">
    <property type="term" value="C:mitochondrion"/>
    <property type="evidence" value="ECO:0007669"/>
    <property type="project" value="TreeGrafter"/>
</dbReference>
<dbReference type="GO" id="GO:0005777">
    <property type="term" value="C:peroxisome"/>
    <property type="evidence" value="ECO:0007669"/>
    <property type="project" value="TreeGrafter"/>
</dbReference>
<dbReference type="InterPro" id="IPR013740">
    <property type="entry name" value="Redoxin"/>
</dbReference>